<dbReference type="GO" id="GO:0006357">
    <property type="term" value="P:regulation of transcription by RNA polymerase II"/>
    <property type="evidence" value="ECO:0007669"/>
    <property type="project" value="TreeGrafter"/>
</dbReference>
<dbReference type="Proteomes" id="UP000626092">
    <property type="component" value="Unassembled WGS sequence"/>
</dbReference>
<feature type="domain" description="MAT1 centre" evidence="1">
    <location>
        <begin position="8"/>
        <end position="72"/>
    </location>
</feature>
<organism evidence="2 3">
    <name type="scientific">Rhododendron simsii</name>
    <name type="common">Sims's rhododendron</name>
    <dbReference type="NCBI Taxonomy" id="118357"/>
    <lineage>
        <taxon>Eukaryota</taxon>
        <taxon>Viridiplantae</taxon>
        <taxon>Streptophyta</taxon>
        <taxon>Embryophyta</taxon>
        <taxon>Tracheophyta</taxon>
        <taxon>Spermatophyta</taxon>
        <taxon>Magnoliopsida</taxon>
        <taxon>eudicotyledons</taxon>
        <taxon>Gunneridae</taxon>
        <taxon>Pentapetalae</taxon>
        <taxon>asterids</taxon>
        <taxon>Ericales</taxon>
        <taxon>Ericaceae</taxon>
        <taxon>Ericoideae</taxon>
        <taxon>Rhodoreae</taxon>
        <taxon>Rhododendron</taxon>
    </lineage>
</organism>
<evidence type="ECO:0000313" key="3">
    <source>
        <dbReference type="Proteomes" id="UP000626092"/>
    </source>
</evidence>
<evidence type="ECO:0000313" key="2">
    <source>
        <dbReference type="EMBL" id="KAF7154451.1"/>
    </source>
</evidence>
<dbReference type="GO" id="GO:0006281">
    <property type="term" value="P:DNA repair"/>
    <property type="evidence" value="ECO:0007669"/>
    <property type="project" value="TreeGrafter"/>
</dbReference>
<dbReference type="PANTHER" id="PTHR12683:SF13">
    <property type="entry name" value="CDK-ACTIVATING KINASE ASSEMBLY FACTOR MAT1"/>
    <property type="match status" value="1"/>
</dbReference>
<dbReference type="PANTHER" id="PTHR12683">
    <property type="entry name" value="CDK-ACTIVATING KINASE ASSEMBLY FACTOR MAT1"/>
    <property type="match status" value="1"/>
</dbReference>
<gene>
    <name evidence="2" type="ORF">RHSIM_Rhsim01G0060600</name>
</gene>
<name>A0A834HUX1_RHOSS</name>
<dbReference type="OrthoDB" id="5963at2759"/>
<dbReference type="Pfam" id="PF06391">
    <property type="entry name" value="MAT1"/>
    <property type="match status" value="1"/>
</dbReference>
<dbReference type="GO" id="GO:0005675">
    <property type="term" value="C:transcription factor TFIIH holo complex"/>
    <property type="evidence" value="ECO:0007669"/>
    <property type="project" value="TreeGrafter"/>
</dbReference>
<protein>
    <recommendedName>
        <fullName evidence="1">MAT1 centre domain-containing protein</fullName>
    </recommendedName>
</protein>
<proteinExistence type="predicted"/>
<reference evidence="2" key="1">
    <citation type="submission" date="2019-11" db="EMBL/GenBank/DDBJ databases">
        <authorList>
            <person name="Liu Y."/>
            <person name="Hou J."/>
            <person name="Li T.-Q."/>
            <person name="Guan C.-H."/>
            <person name="Wu X."/>
            <person name="Wu H.-Z."/>
            <person name="Ling F."/>
            <person name="Zhang R."/>
            <person name="Shi X.-G."/>
            <person name="Ren J.-P."/>
            <person name="Chen E.-F."/>
            <person name="Sun J.-M."/>
        </authorList>
    </citation>
    <scope>NUCLEOTIDE SEQUENCE</scope>
    <source>
        <strain evidence="2">Adult_tree_wgs_1</strain>
        <tissue evidence="2">Leaves</tissue>
    </source>
</reference>
<dbReference type="InterPro" id="IPR015877">
    <property type="entry name" value="MAT1_centre"/>
</dbReference>
<accession>A0A834HUX1</accession>
<dbReference type="AlphaFoldDB" id="A0A834HUX1"/>
<sequence>MVVVNSFSKEMAIRKRIATIFNKREEEEVEDMTFNLIEGIDVPAIEGKIAQYHKESAEQIMNAQQFKNIYIYIMNAQARKAEEYAAALATSKGHPDSDPGYKSMKEGFGITCRHPQLDASYAFLMDEKARKLFDDLIHLKREKALYQPQRGSKRRKMMSEF</sequence>
<comment type="caution">
    <text evidence="2">The sequence shown here is derived from an EMBL/GenBank/DDBJ whole genome shotgun (WGS) entry which is preliminary data.</text>
</comment>
<keyword evidence="3" id="KW-1185">Reference proteome</keyword>
<dbReference type="EMBL" id="WJXA01000001">
    <property type="protein sequence ID" value="KAF7154451.1"/>
    <property type="molecule type" value="Genomic_DNA"/>
</dbReference>
<evidence type="ECO:0000259" key="1">
    <source>
        <dbReference type="Pfam" id="PF06391"/>
    </source>
</evidence>